<keyword evidence="2" id="KW-1185">Reference proteome</keyword>
<gene>
    <name evidence="1" type="ORF">HHU08_20035</name>
</gene>
<protein>
    <submittedName>
        <fullName evidence="1">Uncharacterized protein</fullName>
    </submittedName>
</protein>
<dbReference type="AlphaFoldDB" id="A0A7Y0PP98"/>
<reference evidence="1 2" key="1">
    <citation type="submission" date="2020-04" db="EMBL/GenBank/DDBJ databases">
        <title>Bacillus sp. UniB3 isolated from commercial digestive syrup.</title>
        <authorList>
            <person name="Thorat V."/>
            <person name="Kirdat K."/>
            <person name="Tiwarekar B."/>
            <person name="Yadav A."/>
        </authorList>
    </citation>
    <scope>NUCLEOTIDE SEQUENCE [LARGE SCALE GENOMIC DNA]</scope>
    <source>
        <strain evidence="1 2">UniB3</strain>
    </source>
</reference>
<dbReference type="Pfam" id="PF20074">
    <property type="entry name" value="DUF6470"/>
    <property type="match status" value="1"/>
</dbReference>
<dbReference type="RefSeq" id="WP_169189131.1">
    <property type="nucleotide sequence ID" value="NZ_JABBPK010000001.1"/>
</dbReference>
<sequence length="195" mass="22059">MFPQIRLQSTPARLDMWVDKGSLEIQQKQAEVEMEQPKAELTIERRPSQLTIDQTKAREDVGYKSVPRMIEDSAAEGKQAVMEGIARRGQERNELLQIQNGGNVIASQAKRNSQGDPKQFGLGWIPSPNSVQINYDPGEVNVSIEPKKAIINSTINKPEIKYTPSKVNIQLAQYPSLEIDFENLKYIGVNYEQYI</sequence>
<accession>A0A7Y0PP98</accession>
<dbReference type="Proteomes" id="UP000588491">
    <property type="component" value="Unassembled WGS sequence"/>
</dbReference>
<dbReference type="InterPro" id="IPR045527">
    <property type="entry name" value="DUF6470"/>
</dbReference>
<dbReference type="EMBL" id="JABBPK010000001">
    <property type="protein sequence ID" value="NMO79246.1"/>
    <property type="molecule type" value="Genomic_DNA"/>
</dbReference>
<comment type="caution">
    <text evidence="1">The sequence shown here is derived from an EMBL/GenBank/DDBJ whole genome shotgun (WGS) entry which is preliminary data.</text>
</comment>
<evidence type="ECO:0000313" key="2">
    <source>
        <dbReference type="Proteomes" id="UP000588491"/>
    </source>
</evidence>
<name>A0A7Y0PP98_9BACI</name>
<organism evidence="1 2">
    <name type="scientific">Niallia alba</name>
    <dbReference type="NCBI Taxonomy" id="2729105"/>
    <lineage>
        <taxon>Bacteria</taxon>
        <taxon>Bacillati</taxon>
        <taxon>Bacillota</taxon>
        <taxon>Bacilli</taxon>
        <taxon>Bacillales</taxon>
        <taxon>Bacillaceae</taxon>
        <taxon>Niallia</taxon>
    </lineage>
</organism>
<proteinExistence type="predicted"/>
<evidence type="ECO:0000313" key="1">
    <source>
        <dbReference type="EMBL" id="NMO79246.1"/>
    </source>
</evidence>